<dbReference type="SUPFAM" id="SSF48452">
    <property type="entry name" value="TPR-like"/>
    <property type="match status" value="1"/>
</dbReference>
<evidence type="ECO:0000256" key="1">
    <source>
        <dbReference type="ARBA" id="ARBA00022737"/>
    </source>
</evidence>
<dbReference type="GO" id="GO:0051879">
    <property type="term" value="F:Hsp90 protein binding"/>
    <property type="evidence" value="ECO:0007669"/>
    <property type="project" value="TreeGrafter"/>
</dbReference>
<dbReference type="InterPro" id="IPR019734">
    <property type="entry name" value="TPR_rpt"/>
</dbReference>
<comment type="caution">
    <text evidence="3">The sequence shown here is derived from an EMBL/GenBank/DDBJ whole genome shotgun (WGS) entry which is preliminary data.</text>
</comment>
<gene>
    <name evidence="3" type="ORF">S12H4_46054</name>
</gene>
<dbReference type="PANTHER" id="PTHR22904">
    <property type="entry name" value="TPR REPEAT CONTAINING PROTEIN"/>
    <property type="match status" value="1"/>
</dbReference>
<dbReference type="InterPro" id="IPR011990">
    <property type="entry name" value="TPR-like_helical_dom_sf"/>
</dbReference>
<keyword evidence="2" id="KW-0802">TPR repeat</keyword>
<dbReference type="SMART" id="SM00028">
    <property type="entry name" value="TPR"/>
    <property type="match status" value="2"/>
</dbReference>
<evidence type="ECO:0000256" key="2">
    <source>
        <dbReference type="ARBA" id="ARBA00022803"/>
    </source>
</evidence>
<keyword evidence="1" id="KW-0677">Repeat</keyword>
<dbReference type="Gene3D" id="1.25.40.10">
    <property type="entry name" value="Tetratricopeptide repeat domain"/>
    <property type="match status" value="1"/>
</dbReference>
<dbReference type="AlphaFoldDB" id="X1U942"/>
<name>X1U942_9ZZZZ</name>
<organism evidence="3">
    <name type="scientific">marine sediment metagenome</name>
    <dbReference type="NCBI Taxonomy" id="412755"/>
    <lineage>
        <taxon>unclassified sequences</taxon>
        <taxon>metagenomes</taxon>
        <taxon>ecological metagenomes</taxon>
    </lineage>
</organism>
<sequence>LSGTLDQGNNFLDQGYYDEAIEEYTDAIELDPNLAVAYYNRGRAYKELGKKSEAIDDFEKCIALTDNPQLIEMARQQIEELSE</sequence>
<accession>X1U942</accession>
<dbReference type="PROSITE" id="PS50005">
    <property type="entry name" value="TPR"/>
    <property type="match status" value="2"/>
</dbReference>
<proteinExistence type="predicted"/>
<dbReference type="EMBL" id="BARW01028538">
    <property type="protein sequence ID" value="GAJ13974.1"/>
    <property type="molecule type" value="Genomic_DNA"/>
</dbReference>
<reference evidence="3" key="1">
    <citation type="journal article" date="2014" name="Front. Microbiol.">
        <title>High frequency of phylogenetically diverse reductive dehalogenase-homologous genes in deep subseafloor sedimentary metagenomes.</title>
        <authorList>
            <person name="Kawai M."/>
            <person name="Futagami T."/>
            <person name="Toyoda A."/>
            <person name="Takaki Y."/>
            <person name="Nishi S."/>
            <person name="Hori S."/>
            <person name="Arai W."/>
            <person name="Tsubouchi T."/>
            <person name="Morono Y."/>
            <person name="Uchiyama I."/>
            <person name="Ito T."/>
            <person name="Fujiyama A."/>
            <person name="Inagaki F."/>
            <person name="Takami H."/>
        </authorList>
    </citation>
    <scope>NUCLEOTIDE SEQUENCE</scope>
    <source>
        <strain evidence="3">Expedition CK06-06</strain>
    </source>
</reference>
<protein>
    <submittedName>
        <fullName evidence="3">Uncharacterized protein</fullName>
    </submittedName>
</protein>
<dbReference type="PANTHER" id="PTHR22904:SF523">
    <property type="entry name" value="STRESS-INDUCED-PHOSPHOPROTEIN 1"/>
    <property type="match status" value="1"/>
</dbReference>
<dbReference type="Pfam" id="PF13414">
    <property type="entry name" value="TPR_11"/>
    <property type="match status" value="1"/>
</dbReference>
<feature type="non-terminal residue" evidence="3">
    <location>
        <position position="1"/>
    </location>
</feature>
<evidence type="ECO:0000313" key="3">
    <source>
        <dbReference type="EMBL" id="GAJ13974.1"/>
    </source>
</evidence>